<dbReference type="GO" id="GO:0008017">
    <property type="term" value="F:microtubule binding"/>
    <property type="evidence" value="ECO:0007669"/>
    <property type="project" value="TreeGrafter"/>
</dbReference>
<comment type="caution">
    <text evidence="3">The sequence shown here is derived from an EMBL/GenBank/DDBJ whole genome shotgun (WGS) entry which is preliminary data.</text>
</comment>
<dbReference type="GO" id="GO:0005737">
    <property type="term" value="C:cytoplasm"/>
    <property type="evidence" value="ECO:0007669"/>
    <property type="project" value="TreeGrafter"/>
</dbReference>
<dbReference type="GO" id="GO:0031122">
    <property type="term" value="P:cytoplasmic microtubule organization"/>
    <property type="evidence" value="ECO:0007669"/>
    <property type="project" value="TreeGrafter"/>
</dbReference>
<dbReference type="Proteomes" id="UP000540506">
    <property type="component" value="Unassembled WGS sequence"/>
</dbReference>
<dbReference type="Pfam" id="PF13558">
    <property type="entry name" value="SbcC_Walker_B"/>
    <property type="match status" value="1"/>
</dbReference>
<feature type="compositionally biased region" description="Basic and acidic residues" evidence="2">
    <location>
        <begin position="483"/>
        <end position="502"/>
    </location>
</feature>
<protein>
    <submittedName>
        <fullName evidence="3">Uncharacterized protein (TIGR02680 family)</fullName>
    </submittedName>
</protein>
<organism evidence="3 4">
    <name type="scientific">Kitasatospora kifunensis</name>
    <name type="common">Streptomyces kifunensis</name>
    <dbReference type="NCBI Taxonomy" id="58351"/>
    <lineage>
        <taxon>Bacteria</taxon>
        <taxon>Bacillati</taxon>
        <taxon>Actinomycetota</taxon>
        <taxon>Actinomycetes</taxon>
        <taxon>Kitasatosporales</taxon>
        <taxon>Streptomycetaceae</taxon>
        <taxon>Kitasatospora</taxon>
    </lineage>
</organism>
<name>A0A7W7RAF2_KITKI</name>
<feature type="region of interest" description="Disordered" evidence="2">
    <location>
        <begin position="477"/>
        <end position="502"/>
    </location>
</feature>
<evidence type="ECO:0000256" key="1">
    <source>
        <dbReference type="SAM" id="Coils"/>
    </source>
</evidence>
<gene>
    <name evidence="3" type="ORF">FHR34_007404</name>
</gene>
<dbReference type="NCBIfam" id="TIGR02680">
    <property type="entry name" value="TIGR02680 family protein"/>
    <property type="match status" value="1"/>
</dbReference>
<dbReference type="RefSeq" id="WP_184945356.1">
    <property type="nucleotide sequence ID" value="NZ_JACHJV010000002.1"/>
</dbReference>
<evidence type="ECO:0000256" key="2">
    <source>
        <dbReference type="SAM" id="MobiDB-lite"/>
    </source>
</evidence>
<dbReference type="InterPro" id="IPR013496">
    <property type="entry name" value="CHP02680"/>
</dbReference>
<accession>A0A7W7RAF2</accession>
<feature type="coiled-coil region" evidence="1">
    <location>
        <begin position="832"/>
        <end position="870"/>
    </location>
</feature>
<dbReference type="EMBL" id="JACHJV010000002">
    <property type="protein sequence ID" value="MBB4928309.1"/>
    <property type="molecule type" value="Genomic_DNA"/>
</dbReference>
<keyword evidence="4" id="KW-1185">Reference proteome</keyword>
<dbReference type="PANTHER" id="PTHR18947">
    <property type="entry name" value="HOOK PROTEINS"/>
    <property type="match status" value="1"/>
</dbReference>
<dbReference type="SUPFAM" id="SSF52540">
    <property type="entry name" value="P-loop containing nucleoside triphosphate hydrolases"/>
    <property type="match status" value="1"/>
</dbReference>
<sequence length="1395" mass="149442">MPVHHAQRWHLARGGILNVWYYFDQRFEMSGGRLILRGTNGSGKSRALEMLLPFVLDADRRRMDASGAGKVRLEDLMRAGAQDANVRLGYVWLELARCAPADGGGVRAAAPVWEYLTVGAAVRFSRSSGEAKAWYFMTPLRVDDGLGLMDRDRAPLSVHQLTQLVGEERITTSPEVHRERVAAQVFGLPGASGRERFSGLLQLLHTLRAPDVGNRIDEGGLPAILADALPPLAGKALAAAGEKLDGLNETRKAQERLELACRQVSAFAAVYRRYATAVMRDHAARTRRAAQEARTAGQQEQQHGQEGRELADQAAHARQRQEELNAYCEELQATIAGIKESRAYQDARELDERQGRLEALGEVADAAFGAAGAARAAEQSAAAAVDEAAVDVQRAVVAADAALEQVRTDLEGAHLHPVLPGRIAAQVERPQAVIEPVRVERMLDPAGLPRPAMLQLRPAPVELSKSSTALAEQASSLRTAAATRRDQAEARRRQARELDEERPGVERLEALAEQAAQETVAVEEDARAAAGRRDDAALALAEAWAMWSCGAATTAVLGEVDWADGPVAALLADPGTLVGEGGGEEAEDELTRLDAAASWAARAARRRLAARHALLDAAQAAGEARLQALEEEAQELQVIDPPPPAPAWLATAPAGAVQLWKALEFAEHVSDADRAGLEGALLASGLLTAALLDDGDVVADDGNVLVRADGPRVLRSARQVLAPAADCGVPAARVLAVLDQIALDTPGAVVWIDRSGAWGNGLLQGHYRAPVARHIGAAARAAARELRLAEIAAELDSLELAAEHRATQREEVGQAASLLEQRLLTAPRSTGLAAARREAQRSRATAERARRRAARLAAEADERRRTLQARLLAHRDACAAFTLPDTHDALLAARDAAGAAMASAAQLHRAAGAVRERLARHDRAEQAAAAARGARVQAEQHTQVRWTTWSAEENALAAVRESLGARAEDVTRTLGQAQHAYARSRAELGVVGGQVTDLAARAATAAAQAEAACAAAATAREALHSQARALAAWCAHPGLACARREDAEPVASDSDGDPVTAASATRLVESVLDGLLEPSATADATAVLRAQSALDHGLAGILDVDSRVEDGIHLVQLCDVGGRRWVGETQAELTELRDRGRAALTERERAAFTAFVLDGVAQELRERICQAKALVEEMNASLSTISTSHGIGVELTWTLAEPGGATARIEELLRLDPAVMRADQQDELISLLRAEVDARFSSAPESGYATHLRAAFDYRAWYTMEVVITGPEPGQRRKISRRAKLSQGETRFVSYVALFAAADAYLSGLPDTDRALRLILLDDAFAKVDDRTIGELMDLLVRLDLDFVMTGHALWGFYPQVPTLDVYEVRRAEGRPAVALHIHWDGSKRHLKATT</sequence>
<dbReference type="PANTHER" id="PTHR18947:SF28">
    <property type="entry name" value="GIRDIN, ISOFORM A"/>
    <property type="match status" value="1"/>
</dbReference>
<feature type="region of interest" description="Disordered" evidence="2">
    <location>
        <begin position="285"/>
        <end position="318"/>
    </location>
</feature>
<proteinExistence type="predicted"/>
<keyword evidence="1" id="KW-0175">Coiled coil</keyword>
<dbReference type="GO" id="GO:0005815">
    <property type="term" value="C:microtubule organizing center"/>
    <property type="evidence" value="ECO:0007669"/>
    <property type="project" value="TreeGrafter"/>
</dbReference>
<evidence type="ECO:0000313" key="4">
    <source>
        <dbReference type="Proteomes" id="UP000540506"/>
    </source>
</evidence>
<feature type="compositionally biased region" description="Low complexity" evidence="2">
    <location>
        <begin position="292"/>
        <end position="302"/>
    </location>
</feature>
<reference evidence="3 4" key="1">
    <citation type="submission" date="2020-08" db="EMBL/GenBank/DDBJ databases">
        <title>Sequencing the genomes of 1000 actinobacteria strains.</title>
        <authorList>
            <person name="Klenk H.-P."/>
        </authorList>
    </citation>
    <scope>NUCLEOTIDE SEQUENCE [LARGE SCALE GENOMIC DNA]</scope>
    <source>
        <strain evidence="3 4">DSM 41654</strain>
    </source>
</reference>
<evidence type="ECO:0000313" key="3">
    <source>
        <dbReference type="EMBL" id="MBB4928309.1"/>
    </source>
</evidence>
<dbReference type="GO" id="GO:0030705">
    <property type="term" value="P:cytoskeleton-dependent intracellular transport"/>
    <property type="evidence" value="ECO:0007669"/>
    <property type="project" value="TreeGrafter"/>
</dbReference>
<dbReference type="GO" id="GO:0051959">
    <property type="term" value="F:dynein light intermediate chain binding"/>
    <property type="evidence" value="ECO:0007669"/>
    <property type="project" value="TreeGrafter"/>
</dbReference>
<dbReference type="Gene3D" id="3.40.50.300">
    <property type="entry name" value="P-loop containing nucleotide triphosphate hydrolases"/>
    <property type="match status" value="1"/>
</dbReference>
<dbReference type="InterPro" id="IPR027417">
    <property type="entry name" value="P-loop_NTPase"/>
</dbReference>